<keyword evidence="1" id="KW-0812">Transmembrane</keyword>
<feature type="transmembrane region" description="Helical" evidence="1">
    <location>
        <begin position="20"/>
        <end position="41"/>
    </location>
</feature>
<protein>
    <recommendedName>
        <fullName evidence="3">Major facilitator superfamily (MFS) profile domain-containing protein</fullName>
    </recommendedName>
</protein>
<dbReference type="AlphaFoldDB" id="A0A382V4J7"/>
<reference evidence="2" key="1">
    <citation type="submission" date="2018-05" db="EMBL/GenBank/DDBJ databases">
        <authorList>
            <person name="Lanie J.A."/>
            <person name="Ng W.-L."/>
            <person name="Kazmierczak K.M."/>
            <person name="Andrzejewski T.M."/>
            <person name="Davidsen T.M."/>
            <person name="Wayne K.J."/>
            <person name="Tettelin H."/>
            <person name="Glass J.I."/>
            <person name="Rusch D."/>
            <person name="Podicherti R."/>
            <person name="Tsui H.-C.T."/>
            <person name="Winkler M.E."/>
        </authorList>
    </citation>
    <scope>NUCLEOTIDE SEQUENCE</scope>
</reference>
<name>A0A382V4J7_9ZZZZ</name>
<dbReference type="EMBL" id="UINC01149130">
    <property type="protein sequence ID" value="SVD41413.1"/>
    <property type="molecule type" value="Genomic_DNA"/>
</dbReference>
<accession>A0A382V4J7</accession>
<keyword evidence="1" id="KW-0472">Membrane</keyword>
<proteinExistence type="predicted"/>
<organism evidence="2">
    <name type="scientific">marine metagenome</name>
    <dbReference type="NCBI Taxonomy" id="408172"/>
    <lineage>
        <taxon>unclassified sequences</taxon>
        <taxon>metagenomes</taxon>
        <taxon>ecological metagenomes</taxon>
    </lineage>
</organism>
<feature type="transmembrane region" description="Helical" evidence="1">
    <location>
        <begin position="48"/>
        <end position="69"/>
    </location>
</feature>
<sequence>MGSPMLLYAESLGASAKVTGIIFGLTPLMVALQIPAAGYVAQVGYKRFIATGWTVRLIFVLPLIAVPMLHGRVTQGIQLAIVIGSL</sequence>
<evidence type="ECO:0008006" key="3">
    <source>
        <dbReference type="Google" id="ProtNLM"/>
    </source>
</evidence>
<feature type="non-terminal residue" evidence="2">
    <location>
        <position position="86"/>
    </location>
</feature>
<evidence type="ECO:0000256" key="1">
    <source>
        <dbReference type="SAM" id="Phobius"/>
    </source>
</evidence>
<evidence type="ECO:0000313" key="2">
    <source>
        <dbReference type="EMBL" id="SVD41413.1"/>
    </source>
</evidence>
<gene>
    <name evidence="2" type="ORF">METZ01_LOCUS394267</name>
</gene>
<keyword evidence="1" id="KW-1133">Transmembrane helix</keyword>